<dbReference type="GO" id="GO:0006826">
    <property type="term" value="P:iron ion transport"/>
    <property type="evidence" value="ECO:0007669"/>
    <property type="project" value="InterPro"/>
</dbReference>
<dbReference type="InterPro" id="IPR053733">
    <property type="entry name" value="Heme_Transport_Util_sf"/>
</dbReference>
<organism evidence="2 3">
    <name type="scientific">Plasticicumulans acidivorans</name>
    <dbReference type="NCBI Taxonomy" id="886464"/>
    <lineage>
        <taxon>Bacteria</taxon>
        <taxon>Pseudomonadati</taxon>
        <taxon>Pseudomonadota</taxon>
        <taxon>Gammaproteobacteria</taxon>
        <taxon>Candidatus Competibacteraceae</taxon>
        <taxon>Plasticicumulans</taxon>
    </lineage>
</organism>
<evidence type="ECO:0000259" key="1">
    <source>
        <dbReference type="Pfam" id="PF05171"/>
    </source>
</evidence>
<sequence>MNAPRFPVVTDPAYLLAARQMLRQREPGLRPLEAAQRLGVSEAELIAAESGRDALRLGGNWARLLRALPTLGTVEIETANAFASLRRHMDLRGLRVDARHARLETGSDVLRLRFAHWHSGFAVREGERVALRFFDRRGSAVLSVRSLPGADTQAFGALCSRYALRGRAQPLCIGRHDHAAFWPASTLDAGWLRARWAQLTQASLATTLLRSCGLGRQQALRLLGDPWARRLPSTDARQVLEHAWENAELIQVTVSSAGALQRTVYCPKSLRRQRCGIAADGEDVYLMWGTSPATALWQVRTPDPRGTCTTVEAFDASERALASLGGTTIAAALTMPMALAEA</sequence>
<name>A0A317MXH7_9GAMM</name>
<dbReference type="SUPFAM" id="SSF144064">
    <property type="entry name" value="Heme iron utilization protein-like"/>
    <property type="match status" value="1"/>
</dbReference>
<evidence type="ECO:0000313" key="3">
    <source>
        <dbReference type="Proteomes" id="UP000246569"/>
    </source>
</evidence>
<keyword evidence="3" id="KW-1185">Reference proteome</keyword>
<dbReference type="OrthoDB" id="316630at2"/>
<dbReference type="Pfam" id="PF05171">
    <property type="entry name" value="HemS"/>
    <property type="match status" value="2"/>
</dbReference>
<comment type="caution">
    <text evidence="2">The sequence shown here is derived from an EMBL/GenBank/DDBJ whole genome shotgun (WGS) entry which is preliminary data.</text>
</comment>
<accession>A0A317MXH7</accession>
<evidence type="ECO:0000313" key="2">
    <source>
        <dbReference type="EMBL" id="PWV59838.1"/>
    </source>
</evidence>
<dbReference type="InterPro" id="IPR007845">
    <property type="entry name" value="HemS/ChuX_dom"/>
</dbReference>
<gene>
    <name evidence="2" type="ORF">C7443_10991</name>
</gene>
<dbReference type="RefSeq" id="WP_110019444.1">
    <property type="nucleotide sequence ID" value="NZ_QGTJ01000009.1"/>
</dbReference>
<dbReference type="Proteomes" id="UP000246569">
    <property type="component" value="Unassembled WGS sequence"/>
</dbReference>
<dbReference type="Gene3D" id="3.40.1570.10">
    <property type="entry name" value="HemS/ChuS/ChuX like domains"/>
    <property type="match status" value="2"/>
</dbReference>
<proteinExistence type="predicted"/>
<reference evidence="2 3" key="1">
    <citation type="submission" date="2018-05" db="EMBL/GenBank/DDBJ databases">
        <title>Genomic Encyclopedia of Type Strains, Phase IV (KMG-IV): sequencing the most valuable type-strain genomes for metagenomic binning, comparative biology and taxonomic classification.</title>
        <authorList>
            <person name="Goeker M."/>
        </authorList>
    </citation>
    <scope>NUCLEOTIDE SEQUENCE [LARGE SCALE GENOMIC DNA]</scope>
    <source>
        <strain evidence="2 3">DSM 23606</strain>
    </source>
</reference>
<feature type="domain" description="Haemin-degrading HemS/ChuX" evidence="1">
    <location>
        <begin position="214"/>
        <end position="322"/>
    </location>
</feature>
<dbReference type="AlphaFoldDB" id="A0A317MXH7"/>
<protein>
    <submittedName>
        <fullName evidence="2">Putative hemin transport protein</fullName>
    </submittedName>
</protein>
<dbReference type="EMBL" id="QGTJ01000009">
    <property type="protein sequence ID" value="PWV59838.1"/>
    <property type="molecule type" value="Genomic_DNA"/>
</dbReference>
<feature type="domain" description="Haemin-degrading HemS/ChuX" evidence="1">
    <location>
        <begin position="39"/>
        <end position="162"/>
    </location>
</feature>